<gene>
    <name evidence="2" type="ORF">HMPREF2086_00318</name>
</gene>
<dbReference type="EMBL" id="AZJI01000001">
    <property type="protein sequence ID" value="ETD24983.1"/>
    <property type="molecule type" value="Genomic_DNA"/>
</dbReference>
<comment type="caution">
    <text evidence="2">The sequence shown here is derived from an EMBL/GenBank/DDBJ whole genome shotgun (WGS) entry which is preliminary data.</text>
</comment>
<proteinExistence type="predicted"/>
<protein>
    <submittedName>
        <fullName evidence="2">Uncharacterized protein</fullName>
    </submittedName>
</protein>
<keyword evidence="1" id="KW-0812">Transmembrane</keyword>
<dbReference type="Proteomes" id="UP000018731">
    <property type="component" value="Unassembled WGS sequence"/>
</dbReference>
<dbReference type="AlphaFoldDB" id="V8CC60"/>
<evidence type="ECO:0000313" key="3">
    <source>
        <dbReference type="Proteomes" id="UP000018731"/>
    </source>
</evidence>
<dbReference type="STRING" id="1357400.HMPREF2086_00318"/>
<sequence length="34" mass="3680">MLTTLEKLLGLMIVILALASIAIVFIPDGFLHLV</sequence>
<evidence type="ECO:0000313" key="2">
    <source>
        <dbReference type="EMBL" id="ETD24983.1"/>
    </source>
</evidence>
<name>V8CC60_9HELI</name>
<organism evidence="2 3">
    <name type="scientific">Helicobacter macacae MIT 99-5501</name>
    <dbReference type="NCBI Taxonomy" id="1357400"/>
    <lineage>
        <taxon>Bacteria</taxon>
        <taxon>Pseudomonadati</taxon>
        <taxon>Campylobacterota</taxon>
        <taxon>Epsilonproteobacteria</taxon>
        <taxon>Campylobacterales</taxon>
        <taxon>Helicobacteraceae</taxon>
        <taxon>Helicobacter</taxon>
    </lineage>
</organism>
<keyword evidence="1" id="KW-0472">Membrane</keyword>
<keyword evidence="3" id="KW-1185">Reference proteome</keyword>
<dbReference type="HOGENOM" id="CLU_220611_1_0_7"/>
<evidence type="ECO:0000256" key="1">
    <source>
        <dbReference type="SAM" id="Phobius"/>
    </source>
</evidence>
<accession>V8CC60</accession>
<feature type="transmembrane region" description="Helical" evidence="1">
    <location>
        <begin position="7"/>
        <end position="26"/>
    </location>
</feature>
<keyword evidence="1" id="KW-1133">Transmembrane helix</keyword>
<reference evidence="2 3" key="1">
    <citation type="journal article" date="2014" name="Genome Announc.">
        <title>Draft genome sequences of six enterohepatic helicobacter species isolated from humans and one from rhesus macaques.</title>
        <authorList>
            <person name="Shen Z."/>
            <person name="Sheh A."/>
            <person name="Young S.K."/>
            <person name="Abouelliel A."/>
            <person name="Ward D.V."/>
            <person name="Earl A.M."/>
            <person name="Fox J.G."/>
        </authorList>
    </citation>
    <scope>NUCLEOTIDE SEQUENCE [LARGE SCALE GENOMIC DNA]</scope>
    <source>
        <strain evidence="2 3">MIT 99-5501</strain>
    </source>
</reference>